<keyword evidence="2" id="KW-1185">Reference proteome</keyword>
<dbReference type="OrthoDB" id="2002792at2759"/>
<accession>A0A9Q0KEC8</accession>
<evidence type="ECO:0000313" key="2">
    <source>
        <dbReference type="Proteomes" id="UP001141806"/>
    </source>
</evidence>
<name>A0A9Q0KEC8_9MAGN</name>
<evidence type="ECO:0000313" key="1">
    <source>
        <dbReference type="EMBL" id="KAJ4968917.1"/>
    </source>
</evidence>
<dbReference type="Proteomes" id="UP001141806">
    <property type="component" value="Unassembled WGS sequence"/>
</dbReference>
<protein>
    <submittedName>
        <fullName evidence="1">Uncharacterized protein</fullName>
    </submittedName>
</protein>
<gene>
    <name evidence="1" type="ORF">NE237_015618</name>
</gene>
<proteinExistence type="predicted"/>
<sequence>MREERAGKWAKDSRDARLRSYSEELPIAVKDDARWTAPKSCWPLKTTLLGLEDNSIELRMEMPESDGYVGNLEDYVDAAGCKVLLQNLAESDRARRGAPPAARSAVRLWKWWKSCRRRKVWCVRSKV</sequence>
<comment type="caution">
    <text evidence="1">The sequence shown here is derived from an EMBL/GenBank/DDBJ whole genome shotgun (WGS) entry which is preliminary data.</text>
</comment>
<dbReference type="AlphaFoldDB" id="A0A9Q0KEC8"/>
<organism evidence="1 2">
    <name type="scientific">Protea cynaroides</name>
    <dbReference type="NCBI Taxonomy" id="273540"/>
    <lineage>
        <taxon>Eukaryota</taxon>
        <taxon>Viridiplantae</taxon>
        <taxon>Streptophyta</taxon>
        <taxon>Embryophyta</taxon>
        <taxon>Tracheophyta</taxon>
        <taxon>Spermatophyta</taxon>
        <taxon>Magnoliopsida</taxon>
        <taxon>Proteales</taxon>
        <taxon>Proteaceae</taxon>
        <taxon>Protea</taxon>
    </lineage>
</organism>
<reference evidence="1" key="1">
    <citation type="journal article" date="2023" name="Plant J.">
        <title>The genome of the king protea, Protea cynaroides.</title>
        <authorList>
            <person name="Chang J."/>
            <person name="Duong T.A."/>
            <person name="Schoeman C."/>
            <person name="Ma X."/>
            <person name="Roodt D."/>
            <person name="Barker N."/>
            <person name="Li Z."/>
            <person name="Van de Peer Y."/>
            <person name="Mizrachi E."/>
        </authorList>
    </citation>
    <scope>NUCLEOTIDE SEQUENCE</scope>
    <source>
        <tissue evidence="1">Young leaves</tissue>
    </source>
</reference>
<dbReference type="EMBL" id="JAMYWD010000006">
    <property type="protein sequence ID" value="KAJ4968917.1"/>
    <property type="molecule type" value="Genomic_DNA"/>
</dbReference>